<protein>
    <submittedName>
        <fullName evidence="3">Uncharacterized protein</fullName>
    </submittedName>
</protein>
<reference evidence="3" key="2">
    <citation type="submission" date="2020-09" db="EMBL/GenBank/DDBJ databases">
        <authorList>
            <person name="Sun Q."/>
            <person name="Zhou Y."/>
        </authorList>
    </citation>
    <scope>NUCLEOTIDE SEQUENCE</scope>
    <source>
        <strain evidence="3">CGMCC 4.7308</strain>
    </source>
</reference>
<evidence type="ECO:0000256" key="1">
    <source>
        <dbReference type="SAM" id="Coils"/>
    </source>
</evidence>
<keyword evidence="4" id="KW-1185">Reference proteome</keyword>
<comment type="caution">
    <text evidence="3">The sequence shown here is derived from an EMBL/GenBank/DDBJ whole genome shotgun (WGS) entry which is preliminary data.</text>
</comment>
<dbReference type="Pfam" id="PF25587">
    <property type="entry name" value="Rv2743c"/>
    <property type="match status" value="1"/>
</dbReference>
<keyword evidence="2" id="KW-1133">Transmembrane helix</keyword>
<keyword evidence="2" id="KW-0812">Transmembrane</keyword>
<feature type="transmembrane region" description="Helical" evidence="2">
    <location>
        <begin position="63"/>
        <end position="82"/>
    </location>
</feature>
<proteinExistence type="predicted"/>
<name>A0A917WL90_9ACTN</name>
<gene>
    <name evidence="3" type="ORF">GCM10011594_36300</name>
</gene>
<keyword evidence="2" id="KW-0472">Membrane</keyword>
<sequence length="276" mass="29175">MRRGVVVGRRVLRSGGSRVDRVLLARGLDVAGQVGAAAGEIVRTRREPALVALRRQRAARRRLTVWGAGTVVGAGGAVGALVPMLSSGATTSGVFLLVVCLGLLLWAGAGAVRAVHDLRLRSRVVAALPPPQPSRTAVAGEIRGPVDRLNKMSDDLRHLVAMIGVVDEPGVLALRRDVVEAADEAEQRLRRIARELTGVLRARRSAPADARPSLEETAGRLRADLDTGVAEYGELVGAATHAVEASRQLSTRVFAVPEVTDRLQALATGMRELSEG</sequence>
<dbReference type="InterPro" id="IPR057952">
    <property type="entry name" value="Rv2743c-like"/>
</dbReference>
<dbReference type="AlphaFoldDB" id="A0A917WL90"/>
<keyword evidence="1" id="KW-0175">Coiled coil</keyword>
<feature type="coiled-coil region" evidence="1">
    <location>
        <begin position="175"/>
        <end position="202"/>
    </location>
</feature>
<dbReference type="Proteomes" id="UP000655208">
    <property type="component" value="Unassembled WGS sequence"/>
</dbReference>
<organism evidence="3 4">
    <name type="scientific">Nakamurella endophytica</name>
    <dbReference type="NCBI Taxonomy" id="1748367"/>
    <lineage>
        <taxon>Bacteria</taxon>
        <taxon>Bacillati</taxon>
        <taxon>Actinomycetota</taxon>
        <taxon>Actinomycetes</taxon>
        <taxon>Nakamurellales</taxon>
        <taxon>Nakamurellaceae</taxon>
        <taxon>Nakamurella</taxon>
    </lineage>
</organism>
<evidence type="ECO:0000256" key="2">
    <source>
        <dbReference type="SAM" id="Phobius"/>
    </source>
</evidence>
<accession>A0A917WL90</accession>
<evidence type="ECO:0000313" key="4">
    <source>
        <dbReference type="Proteomes" id="UP000655208"/>
    </source>
</evidence>
<feature type="transmembrane region" description="Helical" evidence="2">
    <location>
        <begin position="94"/>
        <end position="115"/>
    </location>
</feature>
<dbReference type="EMBL" id="BMNA01000011">
    <property type="protein sequence ID" value="GGM13138.1"/>
    <property type="molecule type" value="Genomic_DNA"/>
</dbReference>
<evidence type="ECO:0000313" key="3">
    <source>
        <dbReference type="EMBL" id="GGM13138.1"/>
    </source>
</evidence>
<dbReference type="RefSeq" id="WP_188944025.1">
    <property type="nucleotide sequence ID" value="NZ_BMNA01000011.1"/>
</dbReference>
<reference evidence="3" key="1">
    <citation type="journal article" date="2014" name="Int. J. Syst. Evol. Microbiol.">
        <title>Complete genome sequence of Corynebacterium casei LMG S-19264T (=DSM 44701T), isolated from a smear-ripened cheese.</title>
        <authorList>
            <consortium name="US DOE Joint Genome Institute (JGI-PGF)"/>
            <person name="Walter F."/>
            <person name="Albersmeier A."/>
            <person name="Kalinowski J."/>
            <person name="Ruckert C."/>
        </authorList>
    </citation>
    <scope>NUCLEOTIDE SEQUENCE</scope>
    <source>
        <strain evidence="3">CGMCC 4.7308</strain>
    </source>
</reference>
<dbReference type="NCBIfam" id="NF047839">
    <property type="entry name" value="PspM_Rv2743c"/>
    <property type="match status" value="1"/>
</dbReference>